<dbReference type="Gene3D" id="2.70.70.10">
    <property type="entry name" value="Glucose Permease (Domain IIA)"/>
    <property type="match status" value="1"/>
</dbReference>
<dbReference type="SUPFAM" id="SSF51261">
    <property type="entry name" value="Duplicated hybrid motif"/>
    <property type="match status" value="1"/>
</dbReference>
<proteinExistence type="predicted"/>
<dbReference type="InterPro" id="IPR050570">
    <property type="entry name" value="Cell_wall_metabolism_enzyme"/>
</dbReference>
<organism evidence="3 4">
    <name type="scientific">Halobacillus litoralis</name>
    <dbReference type="NCBI Taxonomy" id="45668"/>
    <lineage>
        <taxon>Bacteria</taxon>
        <taxon>Bacillati</taxon>
        <taxon>Bacillota</taxon>
        <taxon>Bacilli</taxon>
        <taxon>Bacillales</taxon>
        <taxon>Bacillaceae</taxon>
        <taxon>Halobacillus</taxon>
    </lineage>
</organism>
<sequence>MVVGGFVLFIFVAGVFQSIIGGGGETDDSGQYVSLPPGTYPLNDTVEGYRDEVEMYAEDYGIESHVDILLAMMMQESGGKGDDPFQASESKCGYIGCITNPNESIKQGVKYYKSVLNQADGDIKLTLQSYNFGGGFIGYVMDRGGEYTKKLAVSFSQMMYEELKHTGNYSCIRGDSVPSGACYGDVLYVDAVLKYYHPVSSDAIADISPSFNGEFVKPIQGSAEITSDYGMRYHPTTGEYSMHNGIDFDCIGGVTPIHTVGDGVVVYNQSAGTYGNVVIVKHEENLYSHYAHLSSIDVSEGARIQAGERVGVCGTTGRSTGPHLHLETKTETWGGHQNPKDVLGF</sequence>
<reference evidence="3 4" key="1">
    <citation type="submission" date="2019-11" db="EMBL/GenBank/DDBJ databases">
        <title>Genome sequences of 17 halophilic strains isolated from different environments.</title>
        <authorList>
            <person name="Furrow R.E."/>
        </authorList>
    </citation>
    <scope>NUCLEOTIDE SEQUENCE [LARGE SCALE GENOMIC DNA]</scope>
    <source>
        <strain evidence="3 4">22511_23_Filter</strain>
    </source>
</reference>
<dbReference type="InterPro" id="IPR047194">
    <property type="entry name" value="CwlT-like_lysozyme"/>
</dbReference>
<dbReference type="AlphaFoldDB" id="A0A845DYX5"/>
<dbReference type="Gene3D" id="1.10.530.10">
    <property type="match status" value="1"/>
</dbReference>
<dbReference type="InterPro" id="IPR023346">
    <property type="entry name" value="Lysozyme-like_dom_sf"/>
</dbReference>
<dbReference type="CDD" id="cd16891">
    <property type="entry name" value="CwlT-like"/>
    <property type="match status" value="1"/>
</dbReference>
<comment type="caution">
    <text evidence="3">The sequence shown here is derived from an EMBL/GenBank/DDBJ whole genome shotgun (WGS) entry which is preliminary data.</text>
</comment>
<evidence type="ECO:0000259" key="1">
    <source>
        <dbReference type="Pfam" id="PF01551"/>
    </source>
</evidence>
<feature type="domain" description="CwlT-like lysozyme" evidence="2">
    <location>
        <begin position="45"/>
        <end position="195"/>
    </location>
</feature>
<dbReference type="InterPro" id="IPR016047">
    <property type="entry name" value="M23ase_b-sheet_dom"/>
</dbReference>
<feature type="domain" description="M23ase beta-sheet core" evidence="1">
    <location>
        <begin position="242"/>
        <end position="330"/>
    </location>
</feature>
<dbReference type="Pfam" id="PF13702">
    <property type="entry name" value="Lysozyme_like"/>
    <property type="match status" value="1"/>
</dbReference>
<dbReference type="CDD" id="cd12797">
    <property type="entry name" value="M23_peptidase"/>
    <property type="match status" value="1"/>
</dbReference>
<dbReference type="InterPro" id="IPR011055">
    <property type="entry name" value="Dup_hybrid_motif"/>
</dbReference>
<dbReference type="PANTHER" id="PTHR21666">
    <property type="entry name" value="PEPTIDASE-RELATED"/>
    <property type="match status" value="1"/>
</dbReference>
<name>A0A845DYX5_9BACI</name>
<gene>
    <name evidence="3" type="ORF">GLW04_19275</name>
</gene>
<accession>A0A845DYX5</accession>
<protein>
    <submittedName>
        <fullName evidence="3">Peptidoglycan DD-metalloendopeptidase family protein</fullName>
    </submittedName>
</protein>
<evidence type="ECO:0000313" key="4">
    <source>
        <dbReference type="Proteomes" id="UP000460949"/>
    </source>
</evidence>
<dbReference type="SUPFAM" id="SSF53955">
    <property type="entry name" value="Lysozyme-like"/>
    <property type="match status" value="1"/>
</dbReference>
<dbReference type="Proteomes" id="UP000460949">
    <property type="component" value="Unassembled WGS sequence"/>
</dbReference>
<evidence type="ECO:0000259" key="2">
    <source>
        <dbReference type="Pfam" id="PF13702"/>
    </source>
</evidence>
<dbReference type="EMBL" id="WMET01000011">
    <property type="protein sequence ID" value="MYL22019.1"/>
    <property type="molecule type" value="Genomic_DNA"/>
</dbReference>
<dbReference type="Pfam" id="PF01551">
    <property type="entry name" value="Peptidase_M23"/>
    <property type="match status" value="1"/>
</dbReference>
<dbReference type="GO" id="GO:0004222">
    <property type="term" value="F:metalloendopeptidase activity"/>
    <property type="evidence" value="ECO:0007669"/>
    <property type="project" value="TreeGrafter"/>
</dbReference>
<dbReference type="PANTHER" id="PTHR21666:SF270">
    <property type="entry name" value="MUREIN HYDROLASE ACTIVATOR ENVC"/>
    <property type="match status" value="1"/>
</dbReference>
<evidence type="ECO:0000313" key="3">
    <source>
        <dbReference type="EMBL" id="MYL22019.1"/>
    </source>
</evidence>